<reference evidence="2" key="1">
    <citation type="journal article" date="2019" name="Int. J. Syst. Evol. Microbiol.">
        <title>The Global Catalogue of Microorganisms (GCM) 10K type strain sequencing project: providing services to taxonomists for standard genome sequencing and annotation.</title>
        <authorList>
            <consortium name="The Broad Institute Genomics Platform"/>
            <consortium name="The Broad Institute Genome Sequencing Center for Infectious Disease"/>
            <person name="Wu L."/>
            <person name="Ma J."/>
        </authorList>
    </citation>
    <scope>NUCLEOTIDE SEQUENCE [LARGE SCALE GENOMIC DNA]</scope>
    <source>
        <strain evidence="2">JCM 17441</strain>
    </source>
</reference>
<organism evidence="1 2">
    <name type="scientific">Dactylosporangium darangshiense</name>
    <dbReference type="NCBI Taxonomy" id="579108"/>
    <lineage>
        <taxon>Bacteria</taxon>
        <taxon>Bacillati</taxon>
        <taxon>Actinomycetota</taxon>
        <taxon>Actinomycetes</taxon>
        <taxon>Micromonosporales</taxon>
        <taxon>Micromonosporaceae</taxon>
        <taxon>Dactylosporangium</taxon>
    </lineage>
</organism>
<sequence>MPAGYSLSDFAFDLRRHQAPDQLWVTSGWTAARALPGTVCGVGGCFAPPYAALDSSLTVTFEVDGRPIGDGVRPGIAGFGLGLLTGGGTWRPDRIERSGTFHQYRDGRLVSLAVHSRLTPRHGAGGYTLEVRVDNRGDRDIEIVLRPQLSAGHPVACRLRNGAGCRRSRPSLRPS</sequence>
<proteinExistence type="predicted"/>
<evidence type="ECO:0000313" key="2">
    <source>
        <dbReference type="Proteomes" id="UP001500620"/>
    </source>
</evidence>
<gene>
    <name evidence="1" type="ORF">GCM10022255_008620</name>
</gene>
<dbReference type="EMBL" id="BAABAT010000002">
    <property type="protein sequence ID" value="GAA4244670.1"/>
    <property type="molecule type" value="Genomic_DNA"/>
</dbReference>
<dbReference type="Proteomes" id="UP001500620">
    <property type="component" value="Unassembled WGS sequence"/>
</dbReference>
<accession>A0ABP8CXT1</accession>
<protein>
    <submittedName>
        <fullName evidence="1">Uncharacterized protein</fullName>
    </submittedName>
</protein>
<comment type="caution">
    <text evidence="1">The sequence shown here is derived from an EMBL/GenBank/DDBJ whole genome shotgun (WGS) entry which is preliminary data.</text>
</comment>
<evidence type="ECO:0000313" key="1">
    <source>
        <dbReference type="EMBL" id="GAA4244670.1"/>
    </source>
</evidence>
<keyword evidence="2" id="KW-1185">Reference proteome</keyword>
<name>A0ABP8CXT1_9ACTN</name>
<dbReference type="RefSeq" id="WP_345121433.1">
    <property type="nucleotide sequence ID" value="NZ_BAABAT010000002.1"/>
</dbReference>